<dbReference type="AlphaFoldDB" id="A0A5N6U2R2"/>
<accession>A0A5N6U2R2</accession>
<reference evidence="1 2" key="1">
    <citation type="submission" date="2019-04" db="EMBL/GenBank/DDBJ databases">
        <title>Friends and foes A comparative genomics study of 23 Aspergillus species from section Flavi.</title>
        <authorList>
            <consortium name="DOE Joint Genome Institute"/>
            <person name="Kjaerbolling I."/>
            <person name="Vesth T."/>
            <person name="Frisvad J.C."/>
            <person name="Nybo J.L."/>
            <person name="Theobald S."/>
            <person name="Kildgaard S."/>
            <person name="Isbrandt T."/>
            <person name="Kuo A."/>
            <person name="Sato A."/>
            <person name="Lyhne E.K."/>
            <person name="Kogle M.E."/>
            <person name="Wiebenga A."/>
            <person name="Kun R.S."/>
            <person name="Lubbers R.J."/>
            <person name="Makela M.R."/>
            <person name="Barry K."/>
            <person name="Chovatia M."/>
            <person name="Clum A."/>
            <person name="Daum C."/>
            <person name="Haridas S."/>
            <person name="He G."/>
            <person name="LaButti K."/>
            <person name="Lipzen A."/>
            <person name="Mondo S."/>
            <person name="Riley R."/>
            <person name="Salamov A."/>
            <person name="Simmons B.A."/>
            <person name="Magnuson J.K."/>
            <person name="Henrissat B."/>
            <person name="Mortensen U.H."/>
            <person name="Larsen T.O."/>
            <person name="Devries R.P."/>
            <person name="Grigoriev I.V."/>
            <person name="Machida M."/>
            <person name="Baker S.E."/>
            <person name="Andersen M.R."/>
        </authorList>
    </citation>
    <scope>NUCLEOTIDE SEQUENCE [LARGE SCALE GENOMIC DNA]</scope>
    <source>
        <strain evidence="1 2">IBT 18842</strain>
    </source>
</reference>
<name>A0A5N6U2R2_ASPAV</name>
<gene>
    <name evidence="1" type="ORF">BDV25DRAFT_150465</name>
</gene>
<dbReference type="Proteomes" id="UP000325780">
    <property type="component" value="Unassembled WGS sequence"/>
</dbReference>
<sequence>MHTTGELGDHGLGRGWAWSNLVFGGSSAICLLWPAGGDDLAEIEDDVGFYYESGLSVLKPLGLDDAYLTRIFDRIIAAGRRRSIPALLSLDYAMRHMVQEKQYALTAKNHLQVARFCPQHTILWEFAENNLLSYHYDTRHGEGIDATDGYLIPGLVHRIADVGAEIATGEHLNTAASMLLEAFTRCGNLVTACFMVWRECESLREMGVHGVESCPQGNHGERAATPP</sequence>
<keyword evidence="2" id="KW-1185">Reference proteome</keyword>
<protein>
    <submittedName>
        <fullName evidence="1">Uncharacterized protein</fullName>
    </submittedName>
</protein>
<evidence type="ECO:0000313" key="2">
    <source>
        <dbReference type="Proteomes" id="UP000325780"/>
    </source>
</evidence>
<dbReference type="OrthoDB" id="10471687at2759"/>
<evidence type="ECO:0000313" key="1">
    <source>
        <dbReference type="EMBL" id="KAE8152842.1"/>
    </source>
</evidence>
<dbReference type="EMBL" id="ML742047">
    <property type="protein sequence ID" value="KAE8152842.1"/>
    <property type="molecule type" value="Genomic_DNA"/>
</dbReference>
<organism evidence="1 2">
    <name type="scientific">Aspergillus avenaceus</name>
    <dbReference type="NCBI Taxonomy" id="36643"/>
    <lineage>
        <taxon>Eukaryota</taxon>
        <taxon>Fungi</taxon>
        <taxon>Dikarya</taxon>
        <taxon>Ascomycota</taxon>
        <taxon>Pezizomycotina</taxon>
        <taxon>Eurotiomycetes</taxon>
        <taxon>Eurotiomycetidae</taxon>
        <taxon>Eurotiales</taxon>
        <taxon>Aspergillaceae</taxon>
        <taxon>Aspergillus</taxon>
        <taxon>Aspergillus subgen. Circumdati</taxon>
    </lineage>
</organism>
<proteinExistence type="predicted"/>